<organism evidence="2">
    <name type="scientific">Timema monikensis</name>
    <dbReference type="NCBI Taxonomy" id="170555"/>
    <lineage>
        <taxon>Eukaryota</taxon>
        <taxon>Metazoa</taxon>
        <taxon>Ecdysozoa</taxon>
        <taxon>Arthropoda</taxon>
        <taxon>Hexapoda</taxon>
        <taxon>Insecta</taxon>
        <taxon>Pterygota</taxon>
        <taxon>Neoptera</taxon>
        <taxon>Polyneoptera</taxon>
        <taxon>Phasmatodea</taxon>
        <taxon>Timematodea</taxon>
        <taxon>Timematoidea</taxon>
        <taxon>Timematidae</taxon>
        <taxon>Timema</taxon>
    </lineage>
</organism>
<evidence type="ECO:0000256" key="1">
    <source>
        <dbReference type="SAM" id="MobiDB-lite"/>
    </source>
</evidence>
<accession>A0A7R9EJ63</accession>
<protein>
    <recommendedName>
        <fullName evidence="3">Peptidase S1 domain-containing protein</fullName>
    </recommendedName>
</protein>
<sequence length="286" mass="31781">MRITIANSVTDSITLKDTLYVPDIRTNLISVAKIVNNNKNNNKVTFEKDRTTIEGINEEEISCQHEGGGFNEEESSQKDVEISPNALEDNESFQRFEVNDDPMLDIGERQAHQGATSTESDMLAGQGPSRPKLMCTERSGHPTKTNQPAANRANQNVALNNDPPYSKETGHSSTASSQETMERNNVQSNREDGSCSLGMTVGRMELVIEWLNSKSSLTLYWTADDKEEELAGSPMVCLQSDNRTWTLVGISNWRIACSKLGTERPRMYDKISSNIEWIHSTTSAVS</sequence>
<evidence type="ECO:0008006" key="3">
    <source>
        <dbReference type="Google" id="ProtNLM"/>
    </source>
</evidence>
<dbReference type="EMBL" id="OB797823">
    <property type="protein sequence ID" value="CAD7434583.1"/>
    <property type="molecule type" value="Genomic_DNA"/>
</dbReference>
<feature type="region of interest" description="Disordered" evidence="1">
    <location>
        <begin position="61"/>
        <end position="81"/>
    </location>
</feature>
<reference evidence="2" key="1">
    <citation type="submission" date="2020-11" db="EMBL/GenBank/DDBJ databases">
        <authorList>
            <person name="Tran Van P."/>
        </authorList>
    </citation>
    <scope>NUCLEOTIDE SEQUENCE</scope>
</reference>
<name>A0A7R9EJ63_9NEOP</name>
<dbReference type="SUPFAM" id="SSF50494">
    <property type="entry name" value="Trypsin-like serine proteases"/>
    <property type="match status" value="1"/>
</dbReference>
<dbReference type="PANTHER" id="PTHR24258:SF146">
    <property type="entry name" value="ATRIAL NATRIURETIC PEPTIDE-CONVERTING ENZYME"/>
    <property type="match status" value="1"/>
</dbReference>
<feature type="compositionally biased region" description="Polar residues" evidence="1">
    <location>
        <begin position="171"/>
        <end position="188"/>
    </location>
</feature>
<proteinExistence type="predicted"/>
<feature type="region of interest" description="Disordered" evidence="1">
    <location>
        <begin position="111"/>
        <end position="194"/>
    </location>
</feature>
<dbReference type="Gene3D" id="2.40.10.10">
    <property type="entry name" value="Trypsin-like serine proteases"/>
    <property type="match status" value="1"/>
</dbReference>
<gene>
    <name evidence="2" type="ORF">TMSB3V08_LOCUS11233</name>
</gene>
<dbReference type="AlphaFoldDB" id="A0A7R9EJ63"/>
<dbReference type="InterPro" id="IPR043504">
    <property type="entry name" value="Peptidase_S1_PA_chymotrypsin"/>
</dbReference>
<feature type="compositionally biased region" description="Polar residues" evidence="1">
    <location>
        <begin position="142"/>
        <end position="159"/>
    </location>
</feature>
<dbReference type="PANTHER" id="PTHR24258">
    <property type="entry name" value="SERINE PROTEASE-RELATED"/>
    <property type="match status" value="1"/>
</dbReference>
<dbReference type="InterPro" id="IPR009003">
    <property type="entry name" value="Peptidase_S1_PA"/>
</dbReference>
<evidence type="ECO:0000313" key="2">
    <source>
        <dbReference type="EMBL" id="CAD7434583.1"/>
    </source>
</evidence>